<feature type="region of interest" description="Disordered" evidence="1">
    <location>
        <begin position="82"/>
        <end position="129"/>
    </location>
</feature>
<keyword evidence="3" id="KW-1185">Reference proteome</keyword>
<dbReference type="AlphaFoldDB" id="A0A6C1EHQ5"/>
<reference evidence="2 3" key="1">
    <citation type="journal article" date="2019" name="BMC Genomics">
        <title>Chromosome level assembly and comparative genome analysis confirm lager-brewing yeasts originated from a single hybridization.</title>
        <authorList>
            <person name="Salazar A.N."/>
            <person name="Gorter de Vries A.R."/>
            <person name="van den Broek M."/>
            <person name="Brouwers N."/>
            <person name="de la Torre Cortes P."/>
            <person name="Kuijpers N.G.A."/>
            <person name="Daran J.G."/>
            <person name="Abeel T."/>
        </authorList>
    </citation>
    <scope>NUCLEOTIDE SEQUENCE [LARGE SCALE GENOMIC DNA]</scope>
    <source>
        <strain evidence="2 3">CBS 1483</strain>
    </source>
</reference>
<dbReference type="EMBL" id="CP049013">
    <property type="protein sequence ID" value="QID88341.1"/>
    <property type="molecule type" value="Genomic_DNA"/>
</dbReference>
<feature type="compositionally biased region" description="Basic and acidic residues" evidence="1">
    <location>
        <begin position="82"/>
        <end position="108"/>
    </location>
</feature>
<evidence type="ECO:0000256" key="1">
    <source>
        <dbReference type="SAM" id="MobiDB-lite"/>
    </source>
</evidence>
<dbReference type="Proteomes" id="UP000501346">
    <property type="component" value="Chromosome SeXVI"/>
</dbReference>
<dbReference type="OrthoDB" id="415015at2759"/>
<proteinExistence type="predicted"/>
<sequence>MPRSKLTKSFGKMEEHMSTLGHDMSTLQDKQKSAARKNRYVERGSDVVFGEQDALTASTDNGIKLRQTDRLLDGVADGSMRSKADRIVKMERRDRNRHAKQGESDRHNPVSLSKHLFSGKRGVGKTDFR</sequence>
<evidence type="ECO:0000313" key="3">
    <source>
        <dbReference type="Proteomes" id="UP000501346"/>
    </source>
</evidence>
<gene>
    <name evidence="2" type="primary">NOG1_3</name>
    <name evidence="2" type="ORF">GRS66_011052</name>
</gene>
<accession>A0A6C1EHQ5</accession>
<protein>
    <submittedName>
        <fullName evidence="2">Nucleolar GTP-binding protein 1</fullName>
    </submittedName>
</protein>
<feature type="region of interest" description="Disordered" evidence="1">
    <location>
        <begin position="1"/>
        <end position="38"/>
    </location>
</feature>
<organism evidence="2 3">
    <name type="scientific">Saccharomyces pastorianus</name>
    <name type="common">Lager yeast</name>
    <name type="synonym">Saccharomyces cerevisiae x Saccharomyces eubayanus</name>
    <dbReference type="NCBI Taxonomy" id="27292"/>
    <lineage>
        <taxon>Eukaryota</taxon>
        <taxon>Fungi</taxon>
        <taxon>Dikarya</taxon>
        <taxon>Ascomycota</taxon>
        <taxon>Saccharomycotina</taxon>
        <taxon>Saccharomycetes</taxon>
        <taxon>Saccharomycetales</taxon>
        <taxon>Saccharomycetaceae</taxon>
        <taxon>Saccharomyces</taxon>
    </lineage>
</organism>
<evidence type="ECO:0000313" key="2">
    <source>
        <dbReference type="EMBL" id="QID88341.1"/>
    </source>
</evidence>
<name>A0A6C1EHQ5_SACPS</name>